<reference evidence="2" key="1">
    <citation type="submission" date="2022-11" db="UniProtKB">
        <authorList>
            <consortium name="WormBaseParasite"/>
        </authorList>
    </citation>
    <scope>IDENTIFICATION</scope>
</reference>
<organism evidence="1 2">
    <name type="scientific">Globodera rostochiensis</name>
    <name type="common">Golden nematode worm</name>
    <name type="synonym">Heterodera rostochiensis</name>
    <dbReference type="NCBI Taxonomy" id="31243"/>
    <lineage>
        <taxon>Eukaryota</taxon>
        <taxon>Metazoa</taxon>
        <taxon>Ecdysozoa</taxon>
        <taxon>Nematoda</taxon>
        <taxon>Chromadorea</taxon>
        <taxon>Rhabditida</taxon>
        <taxon>Tylenchina</taxon>
        <taxon>Tylenchomorpha</taxon>
        <taxon>Tylenchoidea</taxon>
        <taxon>Heteroderidae</taxon>
        <taxon>Heteroderinae</taxon>
        <taxon>Globodera</taxon>
    </lineage>
</organism>
<evidence type="ECO:0000313" key="2">
    <source>
        <dbReference type="WBParaSite" id="Gr19_v10_g4924.t1"/>
    </source>
</evidence>
<dbReference type="AlphaFoldDB" id="A0A914HXF6"/>
<sequence>MFRMESLRSPPTKKGAIELVQIVCFFPRMARHRFLYQKFRFPFRVDRLQLGVRTQRLPFLRPPNIIAAKHQNYQRQKQKMPPPPPTNPWRCGHCCLMDGKAFGCWVVALLEFVLLSLDWERAM</sequence>
<dbReference type="Proteomes" id="UP000887572">
    <property type="component" value="Unplaced"/>
</dbReference>
<evidence type="ECO:0000313" key="1">
    <source>
        <dbReference type="Proteomes" id="UP000887572"/>
    </source>
</evidence>
<accession>A0A914HXF6</accession>
<protein>
    <submittedName>
        <fullName evidence="2">Uncharacterized protein</fullName>
    </submittedName>
</protein>
<name>A0A914HXF6_GLORO</name>
<dbReference type="WBParaSite" id="Gr19_v10_g4924.t1">
    <property type="protein sequence ID" value="Gr19_v10_g4924.t1"/>
    <property type="gene ID" value="Gr19_v10_g4924"/>
</dbReference>
<proteinExistence type="predicted"/>
<keyword evidence="1" id="KW-1185">Reference proteome</keyword>